<feature type="signal peptide" evidence="1">
    <location>
        <begin position="1"/>
        <end position="22"/>
    </location>
</feature>
<proteinExistence type="predicted"/>
<reference evidence="2 3" key="1">
    <citation type="submission" date="2019-01" db="EMBL/GenBank/DDBJ databases">
        <title>Genome sequences of Streptomyces and Rhizobium isolates collected from root and soil.</title>
        <authorList>
            <person name="Chhettri S."/>
            <person name="Sevigny J.L."/>
            <person name="Sen A."/>
            <person name="Ennis N."/>
            <person name="Tisa L."/>
        </authorList>
    </citation>
    <scope>NUCLEOTIDE SEQUENCE [LARGE SCALE GENOMIC DNA]</scope>
    <source>
        <strain evidence="2 3">San01</strain>
    </source>
</reference>
<feature type="chain" id="PRO_5018784688" description="DUF3558 domain-containing protein" evidence="1">
    <location>
        <begin position="23"/>
        <end position="141"/>
    </location>
</feature>
<sequence>MHFASAKACLCAVVVVAVTGLAAGCGHSDVSLGSRPKDEDSARSLAQVVADRAHCDGFEDYRLDARDNWVFTCQKSDRMFGIRADADPSNRAGLIGKLRTEKQPYKAGHAFLVYEFQHAPGRPDPATDLKNFPGTLSLPDS</sequence>
<name>A0A3S2V4P3_9ACTN</name>
<dbReference type="AlphaFoldDB" id="A0A3S2V4P3"/>
<dbReference type="OrthoDB" id="9938084at2"/>
<keyword evidence="3" id="KW-1185">Reference proteome</keyword>
<evidence type="ECO:0000256" key="1">
    <source>
        <dbReference type="SAM" id="SignalP"/>
    </source>
</evidence>
<protein>
    <recommendedName>
        <fullName evidence="4">DUF3558 domain-containing protein</fullName>
    </recommendedName>
</protein>
<comment type="caution">
    <text evidence="2">The sequence shown here is derived from an EMBL/GenBank/DDBJ whole genome shotgun (WGS) entry which is preliminary data.</text>
</comment>
<dbReference type="Proteomes" id="UP000283128">
    <property type="component" value="Unassembled WGS sequence"/>
</dbReference>
<gene>
    <name evidence="2" type="ORF">EOT10_38660</name>
</gene>
<keyword evidence="1" id="KW-0732">Signal</keyword>
<organism evidence="2 3">
    <name type="scientific">Streptomyces antnestii</name>
    <dbReference type="NCBI Taxonomy" id="2494256"/>
    <lineage>
        <taxon>Bacteria</taxon>
        <taxon>Bacillati</taxon>
        <taxon>Actinomycetota</taxon>
        <taxon>Actinomycetes</taxon>
        <taxon>Kitasatosporales</taxon>
        <taxon>Streptomycetaceae</taxon>
        <taxon>Streptomyces</taxon>
    </lineage>
</organism>
<evidence type="ECO:0008006" key="4">
    <source>
        <dbReference type="Google" id="ProtNLM"/>
    </source>
</evidence>
<dbReference type="RefSeq" id="WP_127833069.1">
    <property type="nucleotide sequence ID" value="NZ_RZYA01000032.1"/>
</dbReference>
<dbReference type="EMBL" id="RZYA01000032">
    <property type="protein sequence ID" value="RVU15515.1"/>
    <property type="molecule type" value="Genomic_DNA"/>
</dbReference>
<evidence type="ECO:0000313" key="3">
    <source>
        <dbReference type="Proteomes" id="UP000283128"/>
    </source>
</evidence>
<dbReference type="PROSITE" id="PS51257">
    <property type="entry name" value="PROKAR_LIPOPROTEIN"/>
    <property type="match status" value="1"/>
</dbReference>
<accession>A0A3S2V4P3</accession>
<evidence type="ECO:0000313" key="2">
    <source>
        <dbReference type="EMBL" id="RVU15515.1"/>
    </source>
</evidence>